<organism evidence="1 2">
    <name type="scientific">Phytophthora aleatoria</name>
    <dbReference type="NCBI Taxonomy" id="2496075"/>
    <lineage>
        <taxon>Eukaryota</taxon>
        <taxon>Sar</taxon>
        <taxon>Stramenopiles</taxon>
        <taxon>Oomycota</taxon>
        <taxon>Peronosporomycetes</taxon>
        <taxon>Peronosporales</taxon>
        <taxon>Peronosporaceae</taxon>
        <taxon>Phytophthora</taxon>
    </lineage>
</organism>
<keyword evidence="2" id="KW-1185">Reference proteome</keyword>
<protein>
    <submittedName>
        <fullName evidence="1">Uncharacterized protein</fullName>
    </submittedName>
</protein>
<accession>A0A8J5J364</accession>
<name>A0A8J5J364_9STRA</name>
<comment type="caution">
    <text evidence="1">The sequence shown here is derived from an EMBL/GenBank/DDBJ whole genome shotgun (WGS) entry which is preliminary data.</text>
</comment>
<evidence type="ECO:0000313" key="1">
    <source>
        <dbReference type="EMBL" id="KAG6960352.1"/>
    </source>
</evidence>
<reference evidence="1" key="1">
    <citation type="submission" date="2021-01" db="EMBL/GenBank/DDBJ databases">
        <title>Phytophthora aleatoria, a newly-described species from Pinus radiata is distinct from Phytophthora cactorum isolates based on comparative genomics.</title>
        <authorList>
            <person name="Mcdougal R."/>
            <person name="Panda P."/>
            <person name="Williams N."/>
            <person name="Studholme D.J."/>
        </authorList>
    </citation>
    <scope>NUCLEOTIDE SEQUENCE</scope>
    <source>
        <strain evidence="1">NZFS 4037</strain>
    </source>
</reference>
<gene>
    <name evidence="1" type="ORF">JG688_00009631</name>
</gene>
<sequence>MDALSATDTAVLIPPAHEDNLLAVIQQHRVVEADAEAQTLRQTEEPIIGSASVDLVPDSSALLNAAAEILARVERISTDLAKTRLVERYIRFTDQIVVNETAISDVLAHVAKINDNSEGEETEIIDQVEEAITTVNEVKMQRDKALADAMAHEWSGKEVELDKQLQLHAEMQMPEAGIHQELALLYGELLRNDKEVQDFQSKLKTCLDAVDGKVTTQDAQIDDVARLVREISAKLTGKTQLKSQCDALSIELLRNVSSFFPVPVFYRAIDLTPLNTRKEPLIRTDERHGYLAEGVADRMIKIELENQQSNAEIHRAAAEILAKANEVTKESDKSPIDDYTRLVEQIALNELAVEDSLNMIRNMAKTNDAEAMEHLKDIKELMESIKKEKTRRDAKLAAILAQQWKESQGELVRLLLQPSGTELLDVPHGRLVEVFRTLGRNGEEVVALQVKLKNRLRCLKAKDTDNSKSCWNYPARWKLNIC</sequence>
<evidence type="ECO:0000313" key="2">
    <source>
        <dbReference type="Proteomes" id="UP000709295"/>
    </source>
</evidence>
<proteinExistence type="predicted"/>
<dbReference type="Proteomes" id="UP000709295">
    <property type="component" value="Unassembled WGS sequence"/>
</dbReference>
<dbReference type="EMBL" id="JAENGY010000562">
    <property type="protein sequence ID" value="KAG6960352.1"/>
    <property type="molecule type" value="Genomic_DNA"/>
</dbReference>
<dbReference type="AlphaFoldDB" id="A0A8J5J364"/>